<sequence length="134" mass="15112">MAIVIFTTRQEVSRLRNSLSQVDLTAMPISPDAVVTEVHRHIADHPLPCKVTDVRYSETDDTFRVHFMWTDPVDKKDWGSNFELKGDGYGTYAGCIRNTKFLAPIHPPRYTPPLKDSDGMWIEVSTPSVIHNGG</sequence>
<dbReference type="EMBL" id="CP036262">
    <property type="protein sequence ID" value="QDS95110.1"/>
    <property type="molecule type" value="Genomic_DNA"/>
</dbReference>
<keyword evidence="2" id="KW-1185">Reference proteome</keyword>
<dbReference type="KEGG" id="rml:FF011L_38950"/>
<protein>
    <submittedName>
        <fullName evidence="1">Uncharacterized protein</fullName>
    </submittedName>
</protein>
<accession>A0A517MJU3</accession>
<evidence type="ECO:0000313" key="2">
    <source>
        <dbReference type="Proteomes" id="UP000320672"/>
    </source>
</evidence>
<evidence type="ECO:0000313" key="1">
    <source>
        <dbReference type="EMBL" id="QDS95110.1"/>
    </source>
</evidence>
<gene>
    <name evidence="1" type="ORF">FF011L_38950</name>
</gene>
<organism evidence="1 2">
    <name type="scientific">Roseimaritima multifibrata</name>
    <dbReference type="NCBI Taxonomy" id="1930274"/>
    <lineage>
        <taxon>Bacteria</taxon>
        <taxon>Pseudomonadati</taxon>
        <taxon>Planctomycetota</taxon>
        <taxon>Planctomycetia</taxon>
        <taxon>Pirellulales</taxon>
        <taxon>Pirellulaceae</taxon>
        <taxon>Roseimaritima</taxon>
    </lineage>
</organism>
<name>A0A517MJU3_9BACT</name>
<reference evidence="1 2" key="1">
    <citation type="submission" date="2019-02" db="EMBL/GenBank/DDBJ databases">
        <title>Deep-cultivation of Planctomycetes and their phenomic and genomic characterization uncovers novel biology.</title>
        <authorList>
            <person name="Wiegand S."/>
            <person name="Jogler M."/>
            <person name="Boedeker C."/>
            <person name="Pinto D."/>
            <person name="Vollmers J."/>
            <person name="Rivas-Marin E."/>
            <person name="Kohn T."/>
            <person name="Peeters S.H."/>
            <person name="Heuer A."/>
            <person name="Rast P."/>
            <person name="Oberbeckmann S."/>
            <person name="Bunk B."/>
            <person name="Jeske O."/>
            <person name="Meyerdierks A."/>
            <person name="Storesund J.E."/>
            <person name="Kallscheuer N."/>
            <person name="Luecker S."/>
            <person name="Lage O.M."/>
            <person name="Pohl T."/>
            <person name="Merkel B.J."/>
            <person name="Hornburger P."/>
            <person name="Mueller R.-W."/>
            <person name="Bruemmer F."/>
            <person name="Labrenz M."/>
            <person name="Spormann A.M."/>
            <person name="Op den Camp H."/>
            <person name="Overmann J."/>
            <person name="Amann R."/>
            <person name="Jetten M.S.M."/>
            <person name="Mascher T."/>
            <person name="Medema M.H."/>
            <person name="Devos D.P."/>
            <person name="Kaster A.-K."/>
            <person name="Ovreas L."/>
            <person name="Rohde M."/>
            <person name="Galperin M.Y."/>
            <person name="Jogler C."/>
        </authorList>
    </citation>
    <scope>NUCLEOTIDE SEQUENCE [LARGE SCALE GENOMIC DNA]</scope>
    <source>
        <strain evidence="1 2">FF011L</strain>
    </source>
</reference>
<dbReference type="Proteomes" id="UP000320672">
    <property type="component" value="Chromosome"/>
</dbReference>
<dbReference type="AlphaFoldDB" id="A0A517MJU3"/>
<proteinExistence type="predicted"/>